<reference evidence="2" key="1">
    <citation type="journal article" date="2020" name="Stud. Mycol.">
        <title>101 Dothideomycetes genomes: a test case for predicting lifestyles and emergence of pathogens.</title>
        <authorList>
            <person name="Haridas S."/>
            <person name="Albert R."/>
            <person name="Binder M."/>
            <person name="Bloem J."/>
            <person name="Labutti K."/>
            <person name="Salamov A."/>
            <person name="Andreopoulos B."/>
            <person name="Baker S."/>
            <person name="Barry K."/>
            <person name="Bills G."/>
            <person name="Bluhm B."/>
            <person name="Cannon C."/>
            <person name="Castanera R."/>
            <person name="Culley D."/>
            <person name="Daum C."/>
            <person name="Ezra D."/>
            <person name="Gonzalez J."/>
            <person name="Henrissat B."/>
            <person name="Kuo A."/>
            <person name="Liang C."/>
            <person name="Lipzen A."/>
            <person name="Lutzoni F."/>
            <person name="Magnuson J."/>
            <person name="Mondo S."/>
            <person name="Nolan M."/>
            <person name="Ohm R."/>
            <person name="Pangilinan J."/>
            <person name="Park H.-J."/>
            <person name="Ramirez L."/>
            <person name="Alfaro M."/>
            <person name="Sun H."/>
            <person name="Tritt A."/>
            <person name="Yoshinaga Y."/>
            <person name="Zwiers L.-H."/>
            <person name="Turgeon B."/>
            <person name="Goodwin S."/>
            <person name="Spatafora J."/>
            <person name="Crous P."/>
            <person name="Grigoriev I."/>
        </authorList>
    </citation>
    <scope>NUCLEOTIDE SEQUENCE</scope>
    <source>
        <strain evidence="2">CBS 122681</strain>
    </source>
</reference>
<evidence type="ECO:0000256" key="1">
    <source>
        <dbReference type="SAM" id="MobiDB-lite"/>
    </source>
</evidence>
<feature type="compositionally biased region" description="Polar residues" evidence="1">
    <location>
        <begin position="622"/>
        <end position="653"/>
    </location>
</feature>
<feature type="compositionally biased region" description="Acidic residues" evidence="1">
    <location>
        <begin position="295"/>
        <end position="307"/>
    </location>
</feature>
<keyword evidence="3" id="KW-1185">Reference proteome</keyword>
<feature type="region of interest" description="Disordered" evidence="1">
    <location>
        <begin position="209"/>
        <end position="315"/>
    </location>
</feature>
<evidence type="ECO:0000313" key="3">
    <source>
        <dbReference type="Proteomes" id="UP000799324"/>
    </source>
</evidence>
<dbReference type="EMBL" id="MU004433">
    <property type="protein sequence ID" value="KAF2651174.1"/>
    <property type="molecule type" value="Genomic_DNA"/>
</dbReference>
<accession>A0A6A6SY87</accession>
<proteinExistence type="predicted"/>
<feature type="region of interest" description="Disordered" evidence="1">
    <location>
        <begin position="590"/>
        <end position="653"/>
    </location>
</feature>
<sequence>MDSDTSSVSPRGLAQHVHMLADLESTKFPPDSAVTVSTYKEVIDLLPPVTGMIIDYDTKENAPLICVGSTAGAQIFAHYDGTLWMKEIKRPDNFRQSKMWIDNMLAPFSWSHHQRGNMMQDSFGALGKANDNLCGLVQVYLLKWAVQADHHKLLPKPSSKRVREGLKAVWQTKECKARLETRITEEQKQNAGQPESGVAINERVYERLASQSSQKTATASDREAEDVANIERDRDSPDTCQTQPNQDSALEGDSENESDQDEVERSREKEEDGEKEIEDEEDGEEEVEADRTELEGTEEDDEDDEDLSEHTDIEAEGLKAYKNRAISALEILRENVPEHLLTLLPGLKTMTLLPYSFRGYLNIVLKLGHFRKTAAFARRGQEIWAVFEVSKRHGTVLRLQLSDGPGRGFVAALTELQHMRTPAFELNPAFQTARTRDEYRAVIKYYFMLAAVEQIHGFLDAQVEPEGKSFRLFVTHLREVCERLQAPVQSPEVQQSVRPPSSPTVSVIGADPTDVAQRNSRSSSISDTLAPGVHSQFTPMNGPHWLGARADEEVMDQHDSRNAGPDFLEIFSPASADVVEEGTVFSAALAPQRCNPTRRPREEETESFTAEIEEPLKKRRQASPTLNIPTDKQAQDEQSNLAPDPGSCTSSTSFNAGTQVIERVLEPSVDNEDDTTLVEQDQAHSQSLAQKDRLAMAKGIKYGKLYAQALTGKMSTETAKSLGKIGQEYGSDVPVPRHCADTPFSKNRPRSQETGSLSIAQE</sequence>
<dbReference type="Proteomes" id="UP000799324">
    <property type="component" value="Unassembled WGS sequence"/>
</dbReference>
<feature type="compositionally biased region" description="Acidic residues" evidence="1">
    <location>
        <begin position="250"/>
        <end position="262"/>
    </location>
</feature>
<protein>
    <submittedName>
        <fullName evidence="2">Uncharacterized protein</fullName>
    </submittedName>
</protein>
<feature type="compositionally biased region" description="Acidic residues" evidence="1">
    <location>
        <begin position="273"/>
        <end position="288"/>
    </location>
</feature>
<dbReference type="OrthoDB" id="3695719at2759"/>
<feature type="compositionally biased region" description="Polar residues" evidence="1">
    <location>
        <begin position="238"/>
        <end position="248"/>
    </location>
</feature>
<feature type="compositionally biased region" description="Polar residues" evidence="1">
    <location>
        <begin position="677"/>
        <end position="689"/>
    </location>
</feature>
<feature type="region of interest" description="Disordered" evidence="1">
    <location>
        <begin position="727"/>
        <end position="762"/>
    </location>
</feature>
<organism evidence="2 3">
    <name type="scientific">Lophiostoma macrostomum CBS 122681</name>
    <dbReference type="NCBI Taxonomy" id="1314788"/>
    <lineage>
        <taxon>Eukaryota</taxon>
        <taxon>Fungi</taxon>
        <taxon>Dikarya</taxon>
        <taxon>Ascomycota</taxon>
        <taxon>Pezizomycotina</taxon>
        <taxon>Dothideomycetes</taxon>
        <taxon>Pleosporomycetidae</taxon>
        <taxon>Pleosporales</taxon>
        <taxon>Lophiostomataceae</taxon>
        <taxon>Lophiostoma</taxon>
    </lineage>
</organism>
<feature type="compositionally biased region" description="Polar residues" evidence="1">
    <location>
        <begin position="752"/>
        <end position="762"/>
    </location>
</feature>
<feature type="compositionally biased region" description="Basic and acidic residues" evidence="1">
    <location>
        <begin position="263"/>
        <end position="272"/>
    </location>
</feature>
<evidence type="ECO:0000313" key="2">
    <source>
        <dbReference type="EMBL" id="KAF2651174.1"/>
    </source>
</evidence>
<dbReference type="AlphaFoldDB" id="A0A6A6SY87"/>
<feature type="compositionally biased region" description="Low complexity" evidence="1">
    <location>
        <begin position="209"/>
        <end position="219"/>
    </location>
</feature>
<gene>
    <name evidence="2" type="ORF">K491DRAFT_682419</name>
</gene>
<name>A0A6A6SY87_9PLEO</name>
<feature type="region of interest" description="Disordered" evidence="1">
    <location>
        <begin position="671"/>
        <end position="690"/>
    </location>
</feature>